<evidence type="ECO:0000313" key="3">
    <source>
        <dbReference type="Proteomes" id="UP001487740"/>
    </source>
</evidence>
<keyword evidence="3" id="KW-1185">Reference proteome</keyword>
<name>A0AAW0U1S4_SCYPA</name>
<dbReference type="InterPro" id="IPR001304">
    <property type="entry name" value="C-type_lectin-like"/>
</dbReference>
<protein>
    <recommendedName>
        <fullName evidence="1">C-type lectin domain-containing protein</fullName>
    </recommendedName>
</protein>
<gene>
    <name evidence="2" type="ORF">O3P69_013103</name>
</gene>
<dbReference type="Gene3D" id="3.10.100.10">
    <property type="entry name" value="Mannose-Binding Protein A, subunit A"/>
    <property type="match status" value="1"/>
</dbReference>
<dbReference type="InterPro" id="IPR016186">
    <property type="entry name" value="C-type_lectin-like/link_sf"/>
</dbReference>
<organism evidence="2 3">
    <name type="scientific">Scylla paramamosain</name>
    <name type="common">Mud crab</name>
    <dbReference type="NCBI Taxonomy" id="85552"/>
    <lineage>
        <taxon>Eukaryota</taxon>
        <taxon>Metazoa</taxon>
        <taxon>Ecdysozoa</taxon>
        <taxon>Arthropoda</taxon>
        <taxon>Crustacea</taxon>
        <taxon>Multicrustacea</taxon>
        <taxon>Malacostraca</taxon>
        <taxon>Eumalacostraca</taxon>
        <taxon>Eucarida</taxon>
        <taxon>Decapoda</taxon>
        <taxon>Pleocyemata</taxon>
        <taxon>Brachyura</taxon>
        <taxon>Eubrachyura</taxon>
        <taxon>Portunoidea</taxon>
        <taxon>Portunidae</taxon>
        <taxon>Portuninae</taxon>
        <taxon>Scylla</taxon>
    </lineage>
</organism>
<dbReference type="InterPro" id="IPR016187">
    <property type="entry name" value="CTDL_fold"/>
</dbReference>
<dbReference type="AlphaFoldDB" id="A0AAW0U1S4"/>
<feature type="domain" description="C-type lectin" evidence="1">
    <location>
        <begin position="56"/>
        <end position="118"/>
    </location>
</feature>
<sequence>MALLGVVVSMENGSRTFAKRIHAEKLHGEHSTKKALSESSDTPVRNKTFIRYDVPANYDEAHRACKEMQGRLALPQNKEEDGQIRKVVGVGFSKYPFAMSPRYWLGADDRQNEGNWVDCSTGQPLQFFNFHQTQP</sequence>
<dbReference type="EMBL" id="JARAKH010000021">
    <property type="protein sequence ID" value="KAK8392835.1"/>
    <property type="molecule type" value="Genomic_DNA"/>
</dbReference>
<proteinExistence type="predicted"/>
<accession>A0AAW0U1S4</accession>
<evidence type="ECO:0000259" key="1">
    <source>
        <dbReference type="Pfam" id="PF00059"/>
    </source>
</evidence>
<evidence type="ECO:0000313" key="2">
    <source>
        <dbReference type="EMBL" id="KAK8392835.1"/>
    </source>
</evidence>
<dbReference type="Pfam" id="PF00059">
    <property type="entry name" value="Lectin_C"/>
    <property type="match status" value="1"/>
</dbReference>
<reference evidence="2 3" key="1">
    <citation type="submission" date="2023-03" db="EMBL/GenBank/DDBJ databases">
        <title>High-quality genome of Scylla paramamosain provides insights in environmental adaptation.</title>
        <authorList>
            <person name="Zhang L."/>
        </authorList>
    </citation>
    <scope>NUCLEOTIDE SEQUENCE [LARGE SCALE GENOMIC DNA]</scope>
    <source>
        <strain evidence="2">LZ_2023a</strain>
        <tissue evidence="2">Muscle</tissue>
    </source>
</reference>
<dbReference type="SUPFAM" id="SSF56436">
    <property type="entry name" value="C-type lectin-like"/>
    <property type="match status" value="1"/>
</dbReference>
<comment type="caution">
    <text evidence="2">The sequence shown here is derived from an EMBL/GenBank/DDBJ whole genome shotgun (WGS) entry which is preliminary data.</text>
</comment>
<dbReference type="Proteomes" id="UP001487740">
    <property type="component" value="Unassembled WGS sequence"/>
</dbReference>